<dbReference type="Proteomes" id="UP000761423">
    <property type="component" value="Unassembled WGS sequence"/>
</dbReference>
<dbReference type="RefSeq" id="WP_166237418.1">
    <property type="nucleotide sequence ID" value="NZ_JAAJBV010000010.1"/>
</dbReference>
<name>A0ABX0IGB2_9FLAO</name>
<comment type="caution">
    <text evidence="3">The sequence shown here is derived from an EMBL/GenBank/DDBJ whole genome shotgun (WGS) entry which is preliminary data.</text>
</comment>
<evidence type="ECO:0000313" key="3">
    <source>
        <dbReference type="EMBL" id="NHM05398.1"/>
    </source>
</evidence>
<evidence type="ECO:0000313" key="4">
    <source>
        <dbReference type="Proteomes" id="UP000761423"/>
    </source>
</evidence>
<dbReference type="EMBL" id="JAAJBV010000010">
    <property type="protein sequence ID" value="NHM05398.1"/>
    <property type="molecule type" value="Genomic_DNA"/>
</dbReference>
<dbReference type="InterPro" id="IPR009589">
    <property type="entry name" value="PH_YyaB-like"/>
</dbReference>
<organism evidence="3 4">
    <name type="scientific">Flavobacterium celericrescens</name>
    <dbReference type="NCBI Taxonomy" id="2709780"/>
    <lineage>
        <taxon>Bacteria</taxon>
        <taxon>Pseudomonadati</taxon>
        <taxon>Bacteroidota</taxon>
        <taxon>Flavobacteriia</taxon>
        <taxon>Flavobacteriales</taxon>
        <taxon>Flavobacteriaceae</taxon>
        <taxon>Flavobacterium</taxon>
    </lineage>
</organism>
<sequence>MKIYKSKVDWWLGLPLIYPIFRSIQSIFDGEMFGYLALIGIIFVILFVSKTTRYIISEDKLIVKSMWIVNDNIEINSIRKIEKSNSILSAPALSLDRLVIKYNKFDEIYISPKDKQLFVNELIKINPNIEVAI</sequence>
<keyword evidence="1" id="KW-0812">Transmembrane</keyword>
<keyword evidence="4" id="KW-1185">Reference proteome</keyword>
<accession>A0ABX0IGB2</accession>
<evidence type="ECO:0000259" key="2">
    <source>
        <dbReference type="Pfam" id="PF06713"/>
    </source>
</evidence>
<keyword evidence="1" id="KW-1133">Transmembrane helix</keyword>
<evidence type="ECO:0000256" key="1">
    <source>
        <dbReference type="SAM" id="Phobius"/>
    </source>
</evidence>
<proteinExistence type="predicted"/>
<protein>
    <submittedName>
        <fullName evidence="3">PH domain-containing protein</fullName>
    </submittedName>
</protein>
<reference evidence="3 4" key="1">
    <citation type="submission" date="2020-02" db="EMBL/GenBank/DDBJ databases">
        <authorList>
            <person name="Chen W.-M."/>
        </authorList>
    </citation>
    <scope>NUCLEOTIDE SEQUENCE [LARGE SCALE GENOMIC DNA]</scope>
    <source>
        <strain evidence="3 4">TWA-26</strain>
    </source>
</reference>
<feature type="domain" description="Uncharacterized protein YyaB-like PH" evidence="2">
    <location>
        <begin position="52"/>
        <end position="126"/>
    </location>
</feature>
<gene>
    <name evidence="3" type="ORF">G4L40_11840</name>
</gene>
<dbReference type="Pfam" id="PF06713">
    <property type="entry name" value="bPH_4"/>
    <property type="match status" value="1"/>
</dbReference>
<feature type="transmembrane region" description="Helical" evidence="1">
    <location>
        <begin position="34"/>
        <end position="56"/>
    </location>
</feature>
<keyword evidence="1" id="KW-0472">Membrane</keyword>